<evidence type="ECO:0000256" key="3">
    <source>
        <dbReference type="ARBA" id="ARBA00021315"/>
    </source>
</evidence>
<evidence type="ECO:0000256" key="1">
    <source>
        <dbReference type="ARBA" id="ARBA00003618"/>
    </source>
</evidence>
<keyword evidence="7 9" id="KW-0234">DNA repair</keyword>
<evidence type="ECO:0000256" key="2">
    <source>
        <dbReference type="ARBA" id="ARBA00009441"/>
    </source>
</evidence>
<evidence type="ECO:0000256" key="8">
    <source>
        <dbReference type="ARBA" id="ARBA00033408"/>
    </source>
</evidence>
<dbReference type="GO" id="GO:0005524">
    <property type="term" value="F:ATP binding"/>
    <property type="evidence" value="ECO:0007669"/>
    <property type="project" value="UniProtKB-KW"/>
</dbReference>
<evidence type="ECO:0000256" key="9">
    <source>
        <dbReference type="PIRNR" id="PIRNR003128"/>
    </source>
</evidence>
<sequence>MIESLDIENLGVIERSHVDFGPRFTVLTGETGAGKTMVLTSLNLLLGGRADPQIVRQSSDENASDRGSVDGVFSVPRALADELEEMGAQLDDDLLYVSRTIPRNGRSRAALGGRAMPAAALARIVGSLVTIHGQSDQLRLRSTSAQREALDSYGGDEHQKLINDYSAAWKKAVDLSSRLRELRRSSSDRQEEITELSSALAVFDSLKPQEGEEEEILSKIQRLTNTEDLRRHVGAAVEFLDGDEDTDGILDLIGRALDSLRMGARVDHALASIGQRFKQSSMELASVRDDLAHYLSTVEADPEALAALHSRRSSLRQLMEGRASDIPSLLKWEKNARSRLDVLTAQNDSPEVVEKELEKAQEQVLATGEALACSRRLLAEELSSKVTRELHSLSMPDASFSVDWEKHTPQSHGLEDPVMLLQPHPQAPPRPLGVGASGGELSRVMLALEVILGESDSDVTFIFDEVDSGIGGKTAVEVGARLARLAEHHQVIVVTHLAQVAAYADHHLYIEKLDGRTSIRVLEGEERAAELARMMSGDAHSEAARRHAYELLGQDMPQSKA</sequence>
<dbReference type="GO" id="GO:0006310">
    <property type="term" value="P:DNA recombination"/>
    <property type="evidence" value="ECO:0007669"/>
    <property type="project" value="InterPro"/>
</dbReference>
<dbReference type="AlphaFoldDB" id="A0A6N2TR09"/>
<dbReference type="GO" id="GO:0006281">
    <property type="term" value="P:DNA repair"/>
    <property type="evidence" value="ECO:0007669"/>
    <property type="project" value="UniProtKB-KW"/>
</dbReference>
<dbReference type="PANTHER" id="PTHR11059">
    <property type="entry name" value="DNA REPAIR PROTEIN RECN"/>
    <property type="match status" value="1"/>
</dbReference>
<keyword evidence="6" id="KW-0067">ATP-binding</keyword>
<dbReference type="SUPFAM" id="SSF52540">
    <property type="entry name" value="P-loop containing nucleoside triphosphate hydrolases"/>
    <property type="match status" value="1"/>
</dbReference>
<evidence type="ECO:0000256" key="4">
    <source>
        <dbReference type="ARBA" id="ARBA00022741"/>
    </source>
</evidence>
<name>A0A6N2TR09_9ACTO</name>
<keyword evidence="4" id="KW-0547">Nucleotide-binding</keyword>
<accession>A0A6N2TR09</accession>
<protein>
    <recommendedName>
        <fullName evidence="3 9">DNA repair protein RecN</fullName>
    </recommendedName>
    <alternativeName>
        <fullName evidence="8 9">Recombination protein N</fullName>
    </alternativeName>
</protein>
<keyword evidence="5 9" id="KW-0227">DNA damage</keyword>
<reference evidence="11" key="1">
    <citation type="submission" date="2019-11" db="EMBL/GenBank/DDBJ databases">
        <authorList>
            <person name="Feng L."/>
        </authorList>
    </citation>
    <scope>NUCLEOTIDE SEQUENCE</scope>
    <source>
        <strain evidence="11">AodontolyticusLFYP35</strain>
    </source>
</reference>
<dbReference type="GO" id="GO:0043590">
    <property type="term" value="C:bacterial nucleoid"/>
    <property type="evidence" value="ECO:0007669"/>
    <property type="project" value="TreeGrafter"/>
</dbReference>
<dbReference type="EMBL" id="CACRSM010000002">
    <property type="protein sequence ID" value="VYT08048.1"/>
    <property type="molecule type" value="Genomic_DNA"/>
</dbReference>
<evidence type="ECO:0000256" key="5">
    <source>
        <dbReference type="ARBA" id="ARBA00022763"/>
    </source>
</evidence>
<dbReference type="PIRSF" id="PIRSF003128">
    <property type="entry name" value="RecN"/>
    <property type="match status" value="1"/>
</dbReference>
<comment type="similarity">
    <text evidence="2 9">Belongs to the RecN family.</text>
</comment>
<dbReference type="PANTHER" id="PTHR11059:SF0">
    <property type="entry name" value="DNA REPAIR PROTEIN RECN"/>
    <property type="match status" value="1"/>
</dbReference>
<dbReference type="Pfam" id="PF02463">
    <property type="entry name" value="SMC_N"/>
    <property type="match status" value="1"/>
</dbReference>
<gene>
    <name evidence="11" type="primary">recN</name>
    <name evidence="11" type="ORF">AOLFYP35_01485</name>
</gene>
<dbReference type="InterPro" id="IPR004604">
    <property type="entry name" value="DNA_recomb/repair_RecN"/>
</dbReference>
<dbReference type="InterPro" id="IPR027417">
    <property type="entry name" value="P-loop_NTPase"/>
</dbReference>
<dbReference type="CDD" id="cd03241">
    <property type="entry name" value="ABC_RecN"/>
    <property type="match status" value="1"/>
</dbReference>
<proteinExistence type="inferred from homology"/>
<dbReference type="NCBIfam" id="TIGR00634">
    <property type="entry name" value="recN"/>
    <property type="match status" value="1"/>
</dbReference>
<dbReference type="Gene3D" id="3.40.50.300">
    <property type="entry name" value="P-loop containing nucleotide triphosphate hydrolases"/>
    <property type="match status" value="2"/>
</dbReference>
<evidence type="ECO:0000313" key="11">
    <source>
        <dbReference type="EMBL" id="VYT08048.1"/>
    </source>
</evidence>
<feature type="domain" description="RecF/RecN/SMC N-terminal" evidence="10">
    <location>
        <begin position="2"/>
        <end position="512"/>
    </location>
</feature>
<dbReference type="InterPro" id="IPR003395">
    <property type="entry name" value="RecF/RecN/SMC_N"/>
</dbReference>
<evidence type="ECO:0000259" key="10">
    <source>
        <dbReference type="Pfam" id="PF02463"/>
    </source>
</evidence>
<dbReference type="GO" id="GO:0009432">
    <property type="term" value="P:SOS response"/>
    <property type="evidence" value="ECO:0007669"/>
    <property type="project" value="TreeGrafter"/>
</dbReference>
<evidence type="ECO:0000256" key="6">
    <source>
        <dbReference type="ARBA" id="ARBA00022840"/>
    </source>
</evidence>
<evidence type="ECO:0000256" key="7">
    <source>
        <dbReference type="ARBA" id="ARBA00023204"/>
    </source>
</evidence>
<comment type="function">
    <text evidence="1 9">May be involved in recombinational repair of damaged DNA.</text>
</comment>
<organism evidence="11">
    <name type="scientific">Schaalia odontolytica</name>
    <dbReference type="NCBI Taxonomy" id="1660"/>
    <lineage>
        <taxon>Bacteria</taxon>
        <taxon>Bacillati</taxon>
        <taxon>Actinomycetota</taxon>
        <taxon>Actinomycetes</taxon>
        <taxon>Actinomycetales</taxon>
        <taxon>Actinomycetaceae</taxon>
        <taxon>Schaalia</taxon>
    </lineage>
</organism>